<dbReference type="PROSITE" id="PS50405">
    <property type="entry name" value="GST_CTER"/>
    <property type="match status" value="1"/>
</dbReference>
<dbReference type="PANTHER" id="PTHR44051:SF8">
    <property type="entry name" value="GLUTATHIONE S-TRANSFERASE GSTA"/>
    <property type="match status" value="1"/>
</dbReference>
<name>A0AAV9JR64_9PEZI</name>
<dbReference type="Gene3D" id="1.20.1050.10">
    <property type="match status" value="1"/>
</dbReference>
<evidence type="ECO:0000256" key="1">
    <source>
        <dbReference type="ARBA" id="ARBA00007409"/>
    </source>
</evidence>
<dbReference type="CDD" id="cd03057">
    <property type="entry name" value="GST_N_Beta"/>
    <property type="match status" value="1"/>
</dbReference>
<evidence type="ECO:0000259" key="2">
    <source>
        <dbReference type="PROSITE" id="PS50405"/>
    </source>
</evidence>
<dbReference type="InterPro" id="IPR010987">
    <property type="entry name" value="Glutathione-S-Trfase_C-like"/>
</dbReference>
<dbReference type="SUPFAM" id="SSF52833">
    <property type="entry name" value="Thioredoxin-like"/>
    <property type="match status" value="1"/>
</dbReference>
<keyword evidence="4" id="KW-1185">Reference proteome</keyword>
<dbReference type="InterPro" id="IPR036282">
    <property type="entry name" value="Glutathione-S-Trfase_C_sf"/>
</dbReference>
<dbReference type="PANTHER" id="PTHR44051">
    <property type="entry name" value="GLUTATHIONE S-TRANSFERASE-RELATED"/>
    <property type="match status" value="1"/>
</dbReference>
<dbReference type="Pfam" id="PF13409">
    <property type="entry name" value="GST_N_2"/>
    <property type="match status" value="1"/>
</dbReference>
<dbReference type="Proteomes" id="UP001324427">
    <property type="component" value="Unassembled WGS sequence"/>
</dbReference>
<reference evidence="3 4" key="1">
    <citation type="submission" date="2021-11" db="EMBL/GenBank/DDBJ databases">
        <title>Black yeast isolated from Biological Soil Crust.</title>
        <authorList>
            <person name="Kurbessoian T."/>
        </authorList>
    </citation>
    <scope>NUCLEOTIDE SEQUENCE [LARGE SCALE GENOMIC DNA]</scope>
    <source>
        <strain evidence="3 4">CCFEE 5522</strain>
    </source>
</reference>
<dbReference type="SUPFAM" id="SSF47616">
    <property type="entry name" value="GST C-terminal domain-like"/>
    <property type="match status" value="1"/>
</dbReference>
<dbReference type="Pfam" id="PF13410">
    <property type="entry name" value="GST_C_2"/>
    <property type="match status" value="1"/>
</dbReference>
<accession>A0AAV9JR64</accession>
<proteinExistence type="inferred from homology"/>
<comment type="similarity">
    <text evidence="1">Belongs to the GST superfamily.</text>
</comment>
<organism evidence="3 4">
    <name type="scientific">Oleoguttula mirabilis</name>
    <dbReference type="NCBI Taxonomy" id="1507867"/>
    <lineage>
        <taxon>Eukaryota</taxon>
        <taxon>Fungi</taxon>
        <taxon>Dikarya</taxon>
        <taxon>Ascomycota</taxon>
        <taxon>Pezizomycotina</taxon>
        <taxon>Dothideomycetes</taxon>
        <taxon>Dothideomycetidae</taxon>
        <taxon>Mycosphaerellales</taxon>
        <taxon>Teratosphaeriaceae</taxon>
        <taxon>Oleoguttula</taxon>
    </lineage>
</organism>
<dbReference type="InterPro" id="IPR036249">
    <property type="entry name" value="Thioredoxin-like_sf"/>
</dbReference>
<dbReference type="InterPro" id="IPR004045">
    <property type="entry name" value="Glutathione_S-Trfase_N"/>
</dbReference>
<feature type="domain" description="GST C-terminal" evidence="2">
    <location>
        <begin position="94"/>
        <end position="226"/>
    </location>
</feature>
<comment type="caution">
    <text evidence="3">The sequence shown here is derived from an EMBL/GenBank/DDBJ whole genome shotgun (WGS) entry which is preliminary data.</text>
</comment>
<evidence type="ECO:0000313" key="4">
    <source>
        <dbReference type="Proteomes" id="UP001324427"/>
    </source>
</evidence>
<gene>
    <name evidence="3" type="ORF">LTR36_001131</name>
</gene>
<protein>
    <recommendedName>
        <fullName evidence="2">GST C-terminal domain-containing protein</fullName>
    </recommendedName>
</protein>
<dbReference type="AlphaFoldDB" id="A0AAV9JR64"/>
<dbReference type="Gene3D" id="3.40.30.10">
    <property type="entry name" value="Glutaredoxin"/>
    <property type="match status" value="1"/>
</dbReference>
<evidence type="ECO:0000313" key="3">
    <source>
        <dbReference type="EMBL" id="KAK4547475.1"/>
    </source>
</evidence>
<dbReference type="EMBL" id="JAVFHQ010000011">
    <property type="protein sequence ID" value="KAK4547475.1"/>
    <property type="molecule type" value="Genomic_DNA"/>
</dbReference>
<sequence>MATPAVTLYLLPGASSLFPHILLRYCHIPFTPHVIHHPSNLATDLADISAKHQVPVLVLDGGNDNNTRTVVTENPAIAHAINQLAPQCHLFGRTRTDFLKVCEWLNFISGPLHAQAWGPYIRPERFTTATTPEALTGVKAAAEQRLHERFAMLEKGLHADGPWALGEHFTAVDAYVFPFFRLPTARGMMGRGDMEGCYPRWGRVVRGVEGMEAVRETLAFEEASKQ</sequence>